<dbReference type="Gene3D" id="3.40.50.1820">
    <property type="entry name" value="alpha/beta hydrolase"/>
    <property type="match status" value="1"/>
</dbReference>
<accession>A0ABZ2Z2F0</accession>
<dbReference type="GO" id="GO:0016787">
    <property type="term" value="F:hydrolase activity"/>
    <property type="evidence" value="ECO:0007669"/>
    <property type="project" value="UniProtKB-KW"/>
</dbReference>
<dbReference type="PANTHER" id="PTHR37017">
    <property type="entry name" value="AB HYDROLASE-1 DOMAIN-CONTAINING PROTEIN-RELATED"/>
    <property type="match status" value="1"/>
</dbReference>
<gene>
    <name evidence="1" type="ORF">WJU22_22300</name>
</gene>
<evidence type="ECO:0000313" key="2">
    <source>
        <dbReference type="Proteomes" id="UP001449657"/>
    </source>
</evidence>
<keyword evidence="2" id="KW-1185">Reference proteome</keyword>
<organism evidence="1 2">
    <name type="scientific">Chitinophaga caseinilytica</name>
    <dbReference type="NCBI Taxonomy" id="2267521"/>
    <lineage>
        <taxon>Bacteria</taxon>
        <taxon>Pseudomonadati</taxon>
        <taxon>Bacteroidota</taxon>
        <taxon>Chitinophagia</taxon>
        <taxon>Chitinophagales</taxon>
        <taxon>Chitinophagaceae</taxon>
        <taxon>Chitinophaga</taxon>
    </lineage>
</organism>
<dbReference type="Proteomes" id="UP001449657">
    <property type="component" value="Chromosome"/>
</dbReference>
<dbReference type="PANTHER" id="PTHR37017:SF11">
    <property type="entry name" value="ESTERASE_LIPASE_THIOESTERASE DOMAIN-CONTAINING PROTEIN"/>
    <property type="match status" value="1"/>
</dbReference>
<sequence>MQPQGPVILVGHSYGGAIISVDGNAGNVAGLMYIGAFPPEKGESLGGLLSKYPLEIWGSCRPPKTTRCPRQRFFAKRANRKATGRKGSHAIFISQPKAVADVIEAAAKGSAKKSQR</sequence>
<proteinExistence type="predicted"/>
<dbReference type="EMBL" id="CP150096">
    <property type="protein sequence ID" value="WZN45635.1"/>
    <property type="molecule type" value="Genomic_DNA"/>
</dbReference>
<evidence type="ECO:0000313" key="1">
    <source>
        <dbReference type="EMBL" id="WZN45635.1"/>
    </source>
</evidence>
<dbReference type="InterPro" id="IPR052897">
    <property type="entry name" value="Sec-Metab_Biosynth_Hydrolase"/>
</dbReference>
<reference evidence="1 2" key="1">
    <citation type="submission" date="2024-03" db="EMBL/GenBank/DDBJ databases">
        <title>Chitinophaga caseinilytica sp. nov., a casein hydrolysing bacterium isolated from forest soil.</title>
        <authorList>
            <person name="Lee D.S."/>
            <person name="Han D.M."/>
            <person name="Baek J.H."/>
            <person name="Choi D.G."/>
            <person name="Jeon J.H."/>
            <person name="Jeon C.O."/>
        </authorList>
    </citation>
    <scope>NUCLEOTIDE SEQUENCE [LARGE SCALE GENOMIC DNA]</scope>
    <source>
        <strain evidence="1 2">KACC 19118</strain>
    </source>
</reference>
<protein>
    <submittedName>
        <fullName evidence="1">Alpha/beta hydrolase</fullName>
    </submittedName>
</protein>
<dbReference type="SUPFAM" id="SSF53474">
    <property type="entry name" value="alpha/beta-Hydrolases"/>
    <property type="match status" value="1"/>
</dbReference>
<keyword evidence="1" id="KW-0378">Hydrolase</keyword>
<dbReference type="RefSeq" id="WP_341840387.1">
    <property type="nucleotide sequence ID" value="NZ_CP150096.1"/>
</dbReference>
<name>A0ABZ2Z2F0_9BACT</name>
<dbReference type="InterPro" id="IPR029058">
    <property type="entry name" value="AB_hydrolase_fold"/>
</dbReference>